<dbReference type="OrthoDB" id="3170096at2"/>
<feature type="transmembrane region" description="Helical" evidence="4">
    <location>
        <begin position="412"/>
        <end position="431"/>
    </location>
</feature>
<dbReference type="Pfam" id="PF00196">
    <property type="entry name" value="GerE"/>
    <property type="match status" value="2"/>
</dbReference>
<proteinExistence type="predicted"/>
<reference evidence="6 7" key="1">
    <citation type="submission" date="2019-09" db="EMBL/GenBank/DDBJ databases">
        <title>Whole genome shotgun sequencing (WGS) of Ellagibacter isourolithinifaciens DSM 104140(T) and Adlercreutzia muris DSM 29508(T).</title>
        <authorList>
            <person name="Stoll D.A."/>
            <person name="Danylec N."/>
            <person name="Huch M."/>
        </authorList>
    </citation>
    <scope>NUCLEOTIDE SEQUENCE [LARGE SCALE GENOMIC DNA]</scope>
    <source>
        <strain evidence="6 7">DSM 104140</strain>
    </source>
</reference>
<feature type="transmembrane region" description="Helical" evidence="4">
    <location>
        <begin position="508"/>
        <end position="533"/>
    </location>
</feature>
<dbReference type="CDD" id="cd06170">
    <property type="entry name" value="LuxR_C_like"/>
    <property type="match status" value="1"/>
</dbReference>
<accession>A0A6N6NMM1</accession>
<evidence type="ECO:0000256" key="4">
    <source>
        <dbReference type="SAM" id="Phobius"/>
    </source>
</evidence>
<keyword evidence="2" id="KW-0238">DNA-binding</keyword>
<feature type="transmembrane region" description="Helical" evidence="4">
    <location>
        <begin position="545"/>
        <end position="563"/>
    </location>
</feature>
<feature type="transmembrane region" description="Helical" evidence="4">
    <location>
        <begin position="7"/>
        <end position="27"/>
    </location>
</feature>
<feature type="transmembrane region" description="Helical" evidence="4">
    <location>
        <begin position="274"/>
        <end position="296"/>
    </location>
</feature>
<sequence>MICGKKKFALVVWAVWFALLFGTPYFRLQPYSGALASGVYAYCALGFLLGLVAYGIVSRLASATIRPVSFAATICGAALSIVVFAYEWLALPAYFSGCFEVLPLHQLRLLMQWEKPLVCLVGCCCAFSGAVALLESPHRPGGEEDACEKASWEVGGSDASEFSVLVATVAIFVCGLTETAAAALFVPFVAKGADASIAEVRTSALLLWVVPLALFVVAILCLVSARIVNGNLSAKRRIAGVVSLSSFPVGLLTWNVITRAIPVGGMNLASHVEISVIACILFVLGVCVAFASLRFFQKETEDAGAQIEGEPQSGLPEAWLAIAAEHGLSEREAEVAVLTASGATSDSIAVKLQIKAPTVRSYQRRIYRKMGISSREGLLALGFAGSIAKDRAKSENPSDSRQSELGPRVAKIYQVISIAGIALAIALLVPFGEVSSWGEGRPVLFGAGLGFALAGAAFLSLDAMSVHFWGSAKILVVLACAAIVSAVPVVSYKVVLFFGIGFGDVGGLFSAAFAGSLFFSLSLSCILLFRLSLCEVRSSQVTPSRLLHGLAFFTLGALIESLWRHALPTFASSSLLVFGAISIVGCTIFWFSVSKKGGIAFVAVAFIALVLGAKGCLPAMAMLIVLTFCGVVALELRSSIFRPCDIALTCCCFGLGCLAALVGMDMLTDVFFFNQFRMDDMGGRNVVLQFVSMCFGVAAIASGLLHLTTLYEARGSLELVKIVRFDSTKFSDRAEHYLYSKGLTSTQVEVAMRIARGMPSRQISEELNYARGTINSARAAIYKLLKVNSRIQLIELLDKNISS</sequence>
<feature type="transmembrane region" description="Helical" evidence="4">
    <location>
        <begin position="597"/>
        <end position="613"/>
    </location>
</feature>
<dbReference type="PROSITE" id="PS50043">
    <property type="entry name" value="HTH_LUXR_2"/>
    <property type="match status" value="1"/>
</dbReference>
<dbReference type="SMART" id="SM00421">
    <property type="entry name" value="HTH_LUXR"/>
    <property type="match status" value="2"/>
</dbReference>
<dbReference type="PANTHER" id="PTHR44688">
    <property type="entry name" value="DNA-BINDING TRANSCRIPTIONAL ACTIVATOR DEVR_DOSR"/>
    <property type="match status" value="1"/>
</dbReference>
<keyword evidence="4" id="KW-0812">Transmembrane</keyword>
<keyword evidence="1" id="KW-0805">Transcription regulation</keyword>
<feature type="transmembrane region" description="Helical" evidence="4">
    <location>
        <begin position="205"/>
        <end position="225"/>
    </location>
</feature>
<evidence type="ECO:0000313" key="7">
    <source>
        <dbReference type="Proteomes" id="UP000468668"/>
    </source>
</evidence>
<feature type="transmembrane region" description="Helical" evidence="4">
    <location>
        <begin position="443"/>
        <end position="463"/>
    </location>
</feature>
<feature type="transmembrane region" description="Helical" evidence="4">
    <location>
        <begin position="39"/>
        <end position="57"/>
    </location>
</feature>
<organism evidence="6 7">
    <name type="scientific">Ellagibacter isourolithinifaciens</name>
    <dbReference type="NCBI Taxonomy" id="2137581"/>
    <lineage>
        <taxon>Bacteria</taxon>
        <taxon>Bacillati</taxon>
        <taxon>Actinomycetota</taxon>
        <taxon>Coriobacteriia</taxon>
        <taxon>Eggerthellales</taxon>
        <taxon>Eggerthellaceae</taxon>
        <taxon>Ellagibacter</taxon>
    </lineage>
</organism>
<keyword evidence="3" id="KW-0804">Transcription</keyword>
<feature type="transmembrane region" description="Helical" evidence="4">
    <location>
        <begin position="69"/>
        <end position="95"/>
    </location>
</feature>
<dbReference type="PROSITE" id="PS00622">
    <property type="entry name" value="HTH_LUXR_1"/>
    <property type="match status" value="1"/>
</dbReference>
<feature type="domain" description="HTH luxR-type" evidence="5">
    <location>
        <begin position="321"/>
        <end position="386"/>
    </location>
</feature>
<dbReference type="InterPro" id="IPR016032">
    <property type="entry name" value="Sig_transdc_resp-reg_C-effctor"/>
</dbReference>
<dbReference type="RefSeq" id="WP_158049168.1">
    <property type="nucleotide sequence ID" value="NZ_WAJR01000006.1"/>
</dbReference>
<dbReference type="GeneID" id="98657575"/>
<dbReference type="InterPro" id="IPR000792">
    <property type="entry name" value="Tscrpt_reg_LuxR_C"/>
</dbReference>
<dbReference type="GO" id="GO:0006355">
    <property type="term" value="P:regulation of DNA-templated transcription"/>
    <property type="evidence" value="ECO:0007669"/>
    <property type="project" value="InterPro"/>
</dbReference>
<feature type="transmembrane region" description="Helical" evidence="4">
    <location>
        <begin position="619"/>
        <end position="636"/>
    </location>
</feature>
<dbReference type="Proteomes" id="UP000468668">
    <property type="component" value="Unassembled WGS sequence"/>
</dbReference>
<evidence type="ECO:0000256" key="2">
    <source>
        <dbReference type="ARBA" id="ARBA00023125"/>
    </source>
</evidence>
<dbReference type="GO" id="GO:0003677">
    <property type="term" value="F:DNA binding"/>
    <property type="evidence" value="ECO:0007669"/>
    <property type="project" value="UniProtKB-KW"/>
</dbReference>
<evidence type="ECO:0000259" key="5">
    <source>
        <dbReference type="PROSITE" id="PS50043"/>
    </source>
</evidence>
<comment type="caution">
    <text evidence="6">The sequence shown here is derived from an EMBL/GenBank/DDBJ whole genome shotgun (WGS) entry which is preliminary data.</text>
</comment>
<keyword evidence="4" id="KW-0472">Membrane</keyword>
<feature type="transmembrane region" description="Helical" evidence="4">
    <location>
        <begin position="475"/>
        <end position="502"/>
    </location>
</feature>
<feature type="transmembrane region" description="Helical" evidence="4">
    <location>
        <begin position="569"/>
        <end position="590"/>
    </location>
</feature>
<feature type="transmembrane region" description="Helical" evidence="4">
    <location>
        <begin position="687"/>
        <end position="707"/>
    </location>
</feature>
<dbReference type="Gene3D" id="1.10.10.10">
    <property type="entry name" value="Winged helix-like DNA-binding domain superfamily/Winged helix DNA-binding domain"/>
    <property type="match status" value="2"/>
</dbReference>
<feature type="transmembrane region" description="Helical" evidence="4">
    <location>
        <begin position="162"/>
        <end position="185"/>
    </location>
</feature>
<evidence type="ECO:0000313" key="6">
    <source>
        <dbReference type="EMBL" id="KAB1641334.1"/>
    </source>
</evidence>
<evidence type="ECO:0000256" key="3">
    <source>
        <dbReference type="ARBA" id="ARBA00023163"/>
    </source>
</evidence>
<keyword evidence="4" id="KW-1133">Transmembrane helix</keyword>
<dbReference type="InterPro" id="IPR036388">
    <property type="entry name" value="WH-like_DNA-bd_sf"/>
</dbReference>
<dbReference type="PANTHER" id="PTHR44688:SF16">
    <property type="entry name" value="DNA-BINDING TRANSCRIPTIONAL ACTIVATOR DEVR_DOSR"/>
    <property type="match status" value="1"/>
</dbReference>
<name>A0A6N6NMM1_9ACTN</name>
<dbReference type="EMBL" id="WAJR01000006">
    <property type="protein sequence ID" value="KAB1641334.1"/>
    <property type="molecule type" value="Genomic_DNA"/>
</dbReference>
<feature type="transmembrane region" description="Helical" evidence="4">
    <location>
        <begin position="648"/>
        <end position="667"/>
    </location>
</feature>
<protein>
    <submittedName>
        <fullName evidence="6">Helix-turn-helix transcriptional regulator</fullName>
    </submittedName>
</protein>
<dbReference type="AlphaFoldDB" id="A0A6N6NMM1"/>
<keyword evidence="7" id="KW-1185">Reference proteome</keyword>
<dbReference type="SUPFAM" id="SSF46894">
    <property type="entry name" value="C-terminal effector domain of the bipartite response regulators"/>
    <property type="match status" value="2"/>
</dbReference>
<evidence type="ECO:0000256" key="1">
    <source>
        <dbReference type="ARBA" id="ARBA00023015"/>
    </source>
</evidence>
<dbReference type="PRINTS" id="PR00038">
    <property type="entry name" value="HTHLUXR"/>
</dbReference>
<gene>
    <name evidence="6" type="ORF">F8C90_04040</name>
</gene>